<feature type="region of interest" description="Disordered" evidence="1">
    <location>
        <begin position="74"/>
        <end position="161"/>
    </location>
</feature>
<dbReference type="EMBL" id="WVUH01000404">
    <property type="protein sequence ID" value="MBO4210087.1"/>
    <property type="molecule type" value="Genomic_DNA"/>
</dbReference>
<evidence type="ECO:0000313" key="3">
    <source>
        <dbReference type="Proteomes" id="UP000823521"/>
    </source>
</evidence>
<feature type="compositionally biased region" description="Pro residues" evidence="1">
    <location>
        <begin position="80"/>
        <end position="96"/>
    </location>
</feature>
<name>A0ABS3VZY9_MICEH</name>
<dbReference type="InterPro" id="IPR001387">
    <property type="entry name" value="Cro/C1-type_HTH"/>
</dbReference>
<dbReference type="Proteomes" id="UP000823521">
    <property type="component" value="Unassembled WGS sequence"/>
</dbReference>
<organism evidence="2 3">
    <name type="scientific">Micromonospora echinofusca</name>
    <dbReference type="NCBI Taxonomy" id="47858"/>
    <lineage>
        <taxon>Bacteria</taxon>
        <taxon>Bacillati</taxon>
        <taxon>Actinomycetota</taxon>
        <taxon>Actinomycetes</taxon>
        <taxon>Micromonosporales</taxon>
        <taxon>Micromonosporaceae</taxon>
        <taxon>Micromonospora</taxon>
    </lineage>
</organism>
<gene>
    <name evidence="2" type="ORF">GSF22_29445</name>
</gene>
<dbReference type="InterPro" id="IPR010982">
    <property type="entry name" value="Lambda_DNA-bd_dom_sf"/>
</dbReference>
<keyword evidence="3" id="KW-1185">Reference proteome</keyword>
<dbReference type="CDD" id="cd00093">
    <property type="entry name" value="HTH_XRE"/>
    <property type="match status" value="1"/>
</dbReference>
<evidence type="ECO:0000256" key="1">
    <source>
        <dbReference type="SAM" id="MobiDB-lite"/>
    </source>
</evidence>
<evidence type="ECO:0000313" key="2">
    <source>
        <dbReference type="EMBL" id="MBO4210087.1"/>
    </source>
</evidence>
<comment type="caution">
    <text evidence="2">The sequence shown here is derived from an EMBL/GenBank/DDBJ whole genome shotgun (WGS) entry which is preliminary data.</text>
</comment>
<proteinExistence type="predicted"/>
<dbReference type="RefSeq" id="WP_208817197.1">
    <property type="nucleotide sequence ID" value="NZ_WVUH01000404.1"/>
</dbReference>
<feature type="compositionally biased region" description="Basic residues" evidence="1">
    <location>
        <begin position="140"/>
        <end position="161"/>
    </location>
</feature>
<accession>A0ABS3VZY9</accession>
<dbReference type="SUPFAM" id="SSF47413">
    <property type="entry name" value="lambda repressor-like DNA-binding domains"/>
    <property type="match status" value="1"/>
</dbReference>
<dbReference type="Gene3D" id="1.10.260.40">
    <property type="entry name" value="lambda repressor-like DNA-binding domains"/>
    <property type="match status" value="1"/>
</dbReference>
<sequence length="161" mass="17382">PPLLGPLLTGLRQARGWSQLRLAAELCAASGVPTVTRHEVSRWERQRRAPGDFWLGWLAAVLGVPVARLADARAGTRPGPAVPPPQDSRPDGPPPDGCRDGSPPDSRRDGPPPGGRPGAARRPPAPPHRPLPIGYAARATARRRGRPGPRPRRLRRPLRWS</sequence>
<reference evidence="2 3" key="1">
    <citation type="submission" date="2019-12" db="EMBL/GenBank/DDBJ databases">
        <title>Whole genome sequencing of endophytic Actinobacterium Micromonospora sp. MPMI6T.</title>
        <authorList>
            <person name="Evv R."/>
            <person name="Podile A.R."/>
        </authorList>
    </citation>
    <scope>NUCLEOTIDE SEQUENCE [LARGE SCALE GENOMIC DNA]</scope>
    <source>
        <strain evidence="2 3">MPMI6</strain>
    </source>
</reference>
<feature type="non-terminal residue" evidence="2">
    <location>
        <position position="1"/>
    </location>
</feature>
<protein>
    <submittedName>
        <fullName evidence="2">Helix-turn-helix domain-containing protein</fullName>
    </submittedName>
</protein>